<accession>A0A1I0RED1</accession>
<dbReference type="OrthoDB" id="272777at2"/>
<keyword evidence="5 6" id="KW-0472">Membrane</keyword>
<sequence>MKRGLFVLILAYVLSQFYRAFLPVLTVDLQADIGAAPSDLSFASGIWFLVFAAMQIPVGSALDRIGPRRTATALFAFGAGGGALVFALAQSPLHITLAMALIGVGCSPVLMAGYYLLARGFSARMFATLAGAMIGIGSLGNIAGSAPMAWTVAALGWRETMLGLGGLSLIVAVLIWVLVTDPERVESTEKGSVLDLLKMPVLWPIIAMVFVNYAPAAGIRGLWAGPYVADVFLSDAQTIGVVTLIMGLAMIAGNFLYGPLDRILGTRKWVIFVGNSIGLVALIGLILAPSRDLWVSTALLAAVGLGGSTYAVLIAHAKAFVPPHLTGRGVTLMNLFSIGGVGLAQFATGPIHTYGVTNWKQAHDPYVLIFIFFASVMALGLVAYLFSRDRTD</sequence>
<dbReference type="PROSITE" id="PS50850">
    <property type="entry name" value="MFS"/>
    <property type="match status" value="1"/>
</dbReference>
<dbReference type="InterPro" id="IPR050189">
    <property type="entry name" value="MFS_Efflux_Transporters"/>
</dbReference>
<dbReference type="Gene3D" id="1.20.1250.20">
    <property type="entry name" value="MFS general substrate transporter like domains"/>
    <property type="match status" value="2"/>
</dbReference>
<dbReference type="STRING" id="364200.SAMN04488515_2573"/>
<dbReference type="EMBL" id="FOIZ01000002">
    <property type="protein sequence ID" value="SEW39243.1"/>
    <property type="molecule type" value="Genomic_DNA"/>
</dbReference>
<dbReference type="InterPro" id="IPR036259">
    <property type="entry name" value="MFS_trans_sf"/>
</dbReference>
<comment type="subcellular location">
    <subcellularLocation>
        <location evidence="1">Cell membrane</location>
        <topology evidence="1">Multi-pass membrane protein</topology>
    </subcellularLocation>
</comment>
<feature type="transmembrane region" description="Helical" evidence="6">
    <location>
        <begin position="71"/>
        <end position="89"/>
    </location>
</feature>
<reference evidence="8 9" key="1">
    <citation type="submission" date="2016-10" db="EMBL/GenBank/DDBJ databases">
        <authorList>
            <person name="de Groot N.N."/>
        </authorList>
    </citation>
    <scope>NUCLEOTIDE SEQUENCE [LARGE SCALE GENOMIC DNA]</scope>
    <source>
        <strain evidence="8 9">DSM 17925</strain>
    </source>
</reference>
<protein>
    <submittedName>
        <fullName evidence="8">Predicted arabinose efflux permease, MFS family</fullName>
    </submittedName>
</protein>
<dbReference type="RefSeq" id="WP_089995434.1">
    <property type="nucleotide sequence ID" value="NZ_FOIZ01000002.1"/>
</dbReference>
<dbReference type="GO" id="GO:0022857">
    <property type="term" value="F:transmembrane transporter activity"/>
    <property type="evidence" value="ECO:0007669"/>
    <property type="project" value="InterPro"/>
</dbReference>
<feature type="transmembrane region" description="Helical" evidence="6">
    <location>
        <begin position="269"/>
        <end position="287"/>
    </location>
</feature>
<keyword evidence="4 6" id="KW-1133">Transmembrane helix</keyword>
<evidence type="ECO:0000256" key="2">
    <source>
        <dbReference type="ARBA" id="ARBA00022475"/>
    </source>
</evidence>
<dbReference type="Pfam" id="PF07690">
    <property type="entry name" value="MFS_1"/>
    <property type="match status" value="1"/>
</dbReference>
<organism evidence="8 9">
    <name type="scientific">Cognatiyoonia koreensis</name>
    <dbReference type="NCBI Taxonomy" id="364200"/>
    <lineage>
        <taxon>Bacteria</taxon>
        <taxon>Pseudomonadati</taxon>
        <taxon>Pseudomonadota</taxon>
        <taxon>Alphaproteobacteria</taxon>
        <taxon>Rhodobacterales</taxon>
        <taxon>Paracoccaceae</taxon>
        <taxon>Cognatiyoonia</taxon>
    </lineage>
</organism>
<feature type="transmembrane region" description="Helical" evidence="6">
    <location>
        <begin position="201"/>
        <end position="219"/>
    </location>
</feature>
<feature type="transmembrane region" description="Helical" evidence="6">
    <location>
        <begin position="239"/>
        <end position="257"/>
    </location>
</feature>
<evidence type="ECO:0000256" key="6">
    <source>
        <dbReference type="SAM" id="Phobius"/>
    </source>
</evidence>
<dbReference type="SUPFAM" id="SSF103473">
    <property type="entry name" value="MFS general substrate transporter"/>
    <property type="match status" value="1"/>
</dbReference>
<evidence type="ECO:0000256" key="1">
    <source>
        <dbReference type="ARBA" id="ARBA00004651"/>
    </source>
</evidence>
<evidence type="ECO:0000313" key="9">
    <source>
        <dbReference type="Proteomes" id="UP000199167"/>
    </source>
</evidence>
<feature type="transmembrane region" description="Helical" evidence="6">
    <location>
        <begin position="325"/>
        <end position="346"/>
    </location>
</feature>
<evidence type="ECO:0000256" key="5">
    <source>
        <dbReference type="ARBA" id="ARBA00023136"/>
    </source>
</evidence>
<dbReference type="PANTHER" id="PTHR43124">
    <property type="entry name" value="PURINE EFFLUX PUMP PBUE"/>
    <property type="match status" value="1"/>
</dbReference>
<evidence type="ECO:0000313" key="8">
    <source>
        <dbReference type="EMBL" id="SEW39243.1"/>
    </source>
</evidence>
<evidence type="ECO:0000256" key="4">
    <source>
        <dbReference type="ARBA" id="ARBA00022989"/>
    </source>
</evidence>
<feature type="transmembrane region" description="Helical" evidence="6">
    <location>
        <begin position="43"/>
        <end position="62"/>
    </location>
</feature>
<feature type="transmembrane region" description="Helical" evidence="6">
    <location>
        <begin position="366"/>
        <end position="386"/>
    </location>
</feature>
<name>A0A1I0RED1_9RHOB</name>
<keyword evidence="9" id="KW-1185">Reference proteome</keyword>
<dbReference type="InterPro" id="IPR011701">
    <property type="entry name" value="MFS"/>
</dbReference>
<evidence type="ECO:0000259" key="7">
    <source>
        <dbReference type="PROSITE" id="PS50850"/>
    </source>
</evidence>
<feature type="domain" description="Major facilitator superfamily (MFS) profile" evidence="7">
    <location>
        <begin position="4"/>
        <end position="392"/>
    </location>
</feature>
<dbReference type="PANTHER" id="PTHR43124:SF3">
    <property type="entry name" value="CHLORAMPHENICOL EFFLUX PUMP RV0191"/>
    <property type="match status" value="1"/>
</dbReference>
<evidence type="ECO:0000256" key="3">
    <source>
        <dbReference type="ARBA" id="ARBA00022692"/>
    </source>
</evidence>
<dbReference type="GO" id="GO:0005886">
    <property type="term" value="C:plasma membrane"/>
    <property type="evidence" value="ECO:0007669"/>
    <property type="project" value="UniProtKB-SubCell"/>
</dbReference>
<dbReference type="InterPro" id="IPR020846">
    <property type="entry name" value="MFS_dom"/>
</dbReference>
<gene>
    <name evidence="8" type="ORF">SAMN04488515_2573</name>
</gene>
<proteinExistence type="predicted"/>
<keyword evidence="3 6" id="KW-0812">Transmembrane</keyword>
<feature type="transmembrane region" description="Helical" evidence="6">
    <location>
        <begin position="162"/>
        <end position="180"/>
    </location>
</feature>
<dbReference type="AlphaFoldDB" id="A0A1I0RED1"/>
<keyword evidence="2" id="KW-1003">Cell membrane</keyword>
<feature type="transmembrane region" description="Helical" evidence="6">
    <location>
        <begin position="95"/>
        <end position="117"/>
    </location>
</feature>
<feature type="transmembrane region" description="Helical" evidence="6">
    <location>
        <begin position="293"/>
        <end position="313"/>
    </location>
</feature>
<dbReference type="Proteomes" id="UP000199167">
    <property type="component" value="Unassembled WGS sequence"/>
</dbReference>
<feature type="transmembrane region" description="Helical" evidence="6">
    <location>
        <begin position="129"/>
        <end position="150"/>
    </location>
</feature>